<proteinExistence type="predicted"/>
<sequence>MSQDPFMAFVSFQQEVLSFQRRNLDVVARALAAGEDMVAFQAKAHEAGMAGAKAWTAWIEAWTPKT</sequence>
<name>A0A7W9BU19_9SPHN</name>
<evidence type="ECO:0008006" key="3">
    <source>
        <dbReference type="Google" id="ProtNLM"/>
    </source>
</evidence>
<accession>A0A7W9BU19</accession>
<dbReference type="EMBL" id="JACIJR010000005">
    <property type="protein sequence ID" value="MBB5729924.1"/>
    <property type="molecule type" value="Genomic_DNA"/>
</dbReference>
<protein>
    <recommendedName>
        <fullName evidence="3">Phasin domain-containing protein</fullName>
    </recommendedName>
</protein>
<dbReference type="RefSeq" id="WP_157175942.1">
    <property type="nucleotide sequence ID" value="NZ_BMJP01000003.1"/>
</dbReference>
<gene>
    <name evidence="1" type="ORF">FHS99_002420</name>
</gene>
<dbReference type="OrthoDB" id="9553760at2"/>
<comment type="caution">
    <text evidence="1">The sequence shown here is derived from an EMBL/GenBank/DDBJ whole genome shotgun (WGS) entry which is preliminary data.</text>
</comment>
<dbReference type="AlphaFoldDB" id="A0A7W9BU19"/>
<organism evidence="1 2">
    <name type="scientific">Sphingomonas prati</name>
    <dbReference type="NCBI Taxonomy" id="1843237"/>
    <lineage>
        <taxon>Bacteria</taxon>
        <taxon>Pseudomonadati</taxon>
        <taxon>Pseudomonadota</taxon>
        <taxon>Alphaproteobacteria</taxon>
        <taxon>Sphingomonadales</taxon>
        <taxon>Sphingomonadaceae</taxon>
        <taxon>Sphingomonas</taxon>
    </lineage>
</organism>
<dbReference type="Proteomes" id="UP000546701">
    <property type="component" value="Unassembled WGS sequence"/>
</dbReference>
<reference evidence="1 2" key="1">
    <citation type="submission" date="2020-08" db="EMBL/GenBank/DDBJ databases">
        <title>Genomic Encyclopedia of Type Strains, Phase IV (KMG-IV): sequencing the most valuable type-strain genomes for metagenomic binning, comparative biology and taxonomic classification.</title>
        <authorList>
            <person name="Goeker M."/>
        </authorList>
    </citation>
    <scope>NUCLEOTIDE SEQUENCE [LARGE SCALE GENOMIC DNA]</scope>
    <source>
        <strain evidence="1 2">DSM 103336</strain>
    </source>
</reference>
<keyword evidence="2" id="KW-1185">Reference proteome</keyword>
<evidence type="ECO:0000313" key="1">
    <source>
        <dbReference type="EMBL" id="MBB5729924.1"/>
    </source>
</evidence>
<evidence type="ECO:0000313" key="2">
    <source>
        <dbReference type="Proteomes" id="UP000546701"/>
    </source>
</evidence>